<dbReference type="Proteomes" id="UP000886724">
    <property type="component" value="Unassembled WGS sequence"/>
</dbReference>
<dbReference type="Pfam" id="PF01546">
    <property type="entry name" value="Peptidase_M20"/>
    <property type="match status" value="1"/>
</dbReference>
<dbReference type="GO" id="GO:0008237">
    <property type="term" value="F:metallopeptidase activity"/>
    <property type="evidence" value="ECO:0007669"/>
    <property type="project" value="UniProtKB-KW"/>
</dbReference>
<keyword evidence="6" id="KW-0224">Dipeptidase</keyword>
<dbReference type="InterPro" id="IPR050072">
    <property type="entry name" value="Peptidase_M20A"/>
</dbReference>
<organism evidence="6 7">
    <name type="scientific">Candidatus Erysipelatoclostridium merdavium</name>
    <dbReference type="NCBI Taxonomy" id="2838566"/>
    <lineage>
        <taxon>Bacteria</taxon>
        <taxon>Bacillati</taxon>
        <taxon>Bacillota</taxon>
        <taxon>Erysipelotrichia</taxon>
        <taxon>Erysipelotrichales</taxon>
        <taxon>Erysipelotrichales incertae sedis</taxon>
    </lineage>
</organism>
<comment type="caution">
    <text evidence="6">The sequence shown here is derived from an EMBL/GenBank/DDBJ whole genome shotgun (WGS) entry which is preliminary data.</text>
</comment>
<dbReference type="GO" id="GO:0016805">
    <property type="term" value="F:dipeptidase activity"/>
    <property type="evidence" value="ECO:0007669"/>
    <property type="project" value="UniProtKB-KW"/>
</dbReference>
<proteinExistence type="inferred from homology"/>
<dbReference type="GO" id="GO:0008777">
    <property type="term" value="F:acetylornithine deacetylase activity"/>
    <property type="evidence" value="ECO:0007669"/>
    <property type="project" value="TreeGrafter"/>
</dbReference>
<evidence type="ECO:0000256" key="3">
    <source>
        <dbReference type="ARBA" id="ARBA00022670"/>
    </source>
</evidence>
<dbReference type="EC" id="3.4.13.-" evidence="6"/>
<dbReference type="EMBL" id="DXET01000082">
    <property type="protein sequence ID" value="HIX81014.1"/>
    <property type="molecule type" value="Genomic_DNA"/>
</dbReference>
<keyword evidence="3" id="KW-0645">Protease</keyword>
<dbReference type="NCBIfam" id="TIGR01887">
    <property type="entry name" value="dipeptidaselike"/>
    <property type="match status" value="1"/>
</dbReference>
<reference evidence="6" key="1">
    <citation type="journal article" date="2021" name="PeerJ">
        <title>Extensive microbial diversity within the chicken gut microbiome revealed by metagenomics and culture.</title>
        <authorList>
            <person name="Gilroy R."/>
            <person name="Ravi A."/>
            <person name="Getino M."/>
            <person name="Pursley I."/>
            <person name="Horton D.L."/>
            <person name="Alikhan N.F."/>
            <person name="Baker D."/>
            <person name="Gharbi K."/>
            <person name="Hall N."/>
            <person name="Watson M."/>
            <person name="Adriaenssens E.M."/>
            <person name="Foster-Nyarko E."/>
            <person name="Jarju S."/>
            <person name="Secka A."/>
            <person name="Antonio M."/>
            <person name="Oren A."/>
            <person name="Chaudhuri R.R."/>
            <person name="La Ragione R."/>
            <person name="Hildebrand F."/>
            <person name="Pallen M.J."/>
        </authorList>
    </citation>
    <scope>NUCLEOTIDE SEQUENCE</scope>
    <source>
        <strain evidence="6">ChiGjej1B1-14440</strain>
    </source>
</reference>
<evidence type="ECO:0000313" key="7">
    <source>
        <dbReference type="Proteomes" id="UP000886724"/>
    </source>
</evidence>
<dbReference type="PANTHER" id="PTHR43808:SF31">
    <property type="entry name" value="N-ACETYL-L-CITRULLINE DEACETYLASE"/>
    <property type="match status" value="1"/>
</dbReference>
<evidence type="ECO:0000256" key="1">
    <source>
        <dbReference type="ARBA" id="ARBA00001947"/>
    </source>
</evidence>
<dbReference type="InterPro" id="IPR010964">
    <property type="entry name" value="M20A_pepV-rel"/>
</dbReference>
<comment type="cofactor">
    <cofactor evidence="1">
        <name>Zn(2+)</name>
        <dbReference type="ChEBI" id="CHEBI:29105"/>
    </cofactor>
</comment>
<dbReference type="Gene3D" id="3.30.70.360">
    <property type="match status" value="1"/>
</dbReference>
<keyword evidence="4" id="KW-0862">Zinc</keyword>
<sequence length="366" mass="40881">METEILNKVDEISKQMIDGIIDIVKIDSVESEAKENAPFGTGVKEALDKTLALATSLGFKTTNIDNYIGYASYGSSDDYICAIGHLDVVPVKTGWKHPPFSGYVENGTIYSRGILDNKGPIISCLFALYALKELNIDLSHEVRIIFGCDEESGFEDLKYYLNKEKPPIMGFTPDCKYPVVYGERGRAVVKITGKQDQLEKFFNLVNDYILNTKNNGECFNIDFKDEEFGLLEVRNYQLLLDQDPSVQFSVSYPANVSVETIIDNIKKAVSDFDVILVDNYNPVKFEKDCKLVKTLVYTYEKVTGNDGTPVTTTGGTYAKLMPNIVPFGPSFPGQKGIGHLPNEWMTIEDIITNAKIYALSLYHLAK</sequence>
<name>A0A9D2BMU3_9FIRM</name>
<evidence type="ECO:0000256" key="5">
    <source>
        <dbReference type="ARBA" id="ARBA00023049"/>
    </source>
</evidence>
<dbReference type="GO" id="GO:0006526">
    <property type="term" value="P:L-arginine biosynthetic process"/>
    <property type="evidence" value="ECO:0007669"/>
    <property type="project" value="TreeGrafter"/>
</dbReference>
<evidence type="ECO:0000256" key="2">
    <source>
        <dbReference type="ARBA" id="ARBA00006247"/>
    </source>
</evidence>
<dbReference type="AlphaFoldDB" id="A0A9D2BMU3"/>
<dbReference type="GO" id="GO:0008270">
    <property type="term" value="F:zinc ion binding"/>
    <property type="evidence" value="ECO:0007669"/>
    <property type="project" value="InterPro"/>
</dbReference>
<accession>A0A9D2BMU3</accession>
<keyword evidence="6" id="KW-0378">Hydrolase</keyword>
<dbReference type="GO" id="GO:0006508">
    <property type="term" value="P:proteolysis"/>
    <property type="evidence" value="ECO:0007669"/>
    <property type="project" value="UniProtKB-KW"/>
</dbReference>
<gene>
    <name evidence="6" type="ORF">H9980_03445</name>
</gene>
<evidence type="ECO:0000256" key="4">
    <source>
        <dbReference type="ARBA" id="ARBA00022833"/>
    </source>
</evidence>
<comment type="similarity">
    <text evidence="2">Belongs to the peptidase M20A family.</text>
</comment>
<keyword evidence="5" id="KW-0482">Metalloprotease</keyword>
<evidence type="ECO:0000313" key="6">
    <source>
        <dbReference type="EMBL" id="HIX81014.1"/>
    </source>
</evidence>
<reference evidence="6" key="2">
    <citation type="submission" date="2021-04" db="EMBL/GenBank/DDBJ databases">
        <authorList>
            <person name="Gilroy R."/>
        </authorList>
    </citation>
    <scope>NUCLEOTIDE SEQUENCE</scope>
    <source>
        <strain evidence="6">ChiGjej1B1-14440</strain>
    </source>
</reference>
<dbReference type="Gene3D" id="3.40.630.10">
    <property type="entry name" value="Zn peptidases"/>
    <property type="match status" value="2"/>
</dbReference>
<dbReference type="SUPFAM" id="SSF53187">
    <property type="entry name" value="Zn-dependent exopeptidases"/>
    <property type="match status" value="1"/>
</dbReference>
<dbReference type="PANTHER" id="PTHR43808">
    <property type="entry name" value="ACETYLORNITHINE DEACETYLASE"/>
    <property type="match status" value="1"/>
</dbReference>
<dbReference type="InterPro" id="IPR002933">
    <property type="entry name" value="Peptidase_M20"/>
</dbReference>
<protein>
    <submittedName>
        <fullName evidence="6">Sapep family Mn(2+)-dependent dipeptidase</fullName>
        <ecNumber evidence="6">3.4.13.-</ecNumber>
    </submittedName>
</protein>